<dbReference type="SMART" id="SM00271">
    <property type="entry name" value="DnaJ"/>
    <property type="match status" value="1"/>
</dbReference>
<dbReference type="Pfam" id="PF00226">
    <property type="entry name" value="DnaJ"/>
    <property type="match status" value="1"/>
</dbReference>
<dbReference type="InterPro" id="IPR053232">
    <property type="entry name" value="DnaJ_C/III_chloroplastic"/>
</dbReference>
<dbReference type="CDD" id="cd06257">
    <property type="entry name" value="DnaJ"/>
    <property type="match status" value="1"/>
</dbReference>
<keyword evidence="3" id="KW-1185">Reference proteome</keyword>
<evidence type="ECO:0000313" key="2">
    <source>
        <dbReference type="EMBL" id="CAL0311944.1"/>
    </source>
</evidence>
<dbReference type="Gene3D" id="1.10.287.110">
    <property type="entry name" value="DnaJ domain"/>
    <property type="match status" value="1"/>
</dbReference>
<feature type="domain" description="J" evidence="1">
    <location>
        <begin position="2"/>
        <end position="69"/>
    </location>
</feature>
<dbReference type="PROSITE" id="PS50076">
    <property type="entry name" value="DNAJ_2"/>
    <property type="match status" value="1"/>
</dbReference>
<dbReference type="PRINTS" id="PR00625">
    <property type="entry name" value="JDOMAIN"/>
</dbReference>
<reference evidence="2 3" key="1">
    <citation type="submission" date="2024-03" db="EMBL/GenBank/DDBJ databases">
        <authorList>
            <person name="Martinez-Hernandez J."/>
        </authorList>
    </citation>
    <scope>NUCLEOTIDE SEQUENCE [LARGE SCALE GENOMIC DNA]</scope>
</reference>
<evidence type="ECO:0000313" key="3">
    <source>
        <dbReference type="Proteomes" id="UP001497480"/>
    </source>
</evidence>
<proteinExistence type="predicted"/>
<dbReference type="GO" id="GO:0009507">
    <property type="term" value="C:chloroplast"/>
    <property type="evidence" value="ECO:0007669"/>
    <property type="project" value="TreeGrafter"/>
</dbReference>
<organism evidence="2 3">
    <name type="scientific">Lupinus luteus</name>
    <name type="common">European yellow lupine</name>
    <dbReference type="NCBI Taxonomy" id="3873"/>
    <lineage>
        <taxon>Eukaryota</taxon>
        <taxon>Viridiplantae</taxon>
        <taxon>Streptophyta</taxon>
        <taxon>Embryophyta</taxon>
        <taxon>Tracheophyta</taxon>
        <taxon>Spermatophyta</taxon>
        <taxon>Magnoliopsida</taxon>
        <taxon>eudicotyledons</taxon>
        <taxon>Gunneridae</taxon>
        <taxon>Pentapetalae</taxon>
        <taxon>rosids</taxon>
        <taxon>fabids</taxon>
        <taxon>Fabales</taxon>
        <taxon>Fabaceae</taxon>
        <taxon>Papilionoideae</taxon>
        <taxon>50 kb inversion clade</taxon>
        <taxon>genistoids sensu lato</taxon>
        <taxon>core genistoids</taxon>
        <taxon>Genisteae</taxon>
        <taxon>Lupinus</taxon>
    </lineage>
</organism>
<gene>
    <name evidence="2" type="ORF">LLUT_LOCUS13004</name>
</gene>
<dbReference type="InterPro" id="IPR001623">
    <property type="entry name" value="DnaJ_domain"/>
</dbReference>
<dbReference type="PROSITE" id="PS00636">
    <property type="entry name" value="DNAJ_1"/>
    <property type="match status" value="1"/>
</dbReference>
<sequence>MSFIEAVIPNAATVIQKIKQAYKQLVRKYHPDVSPPDRVEEYTKRFILVQEAYETLSDPRLRDMYDRDMAMGIHLAFNSRTRYHNDDHYAEIRKMSSRLSPESPIYADEAMNRKIRQMSSRLSSESPIYADEAMNRKVSHFAASSTHYLMILVV</sequence>
<dbReference type="SUPFAM" id="SSF46565">
    <property type="entry name" value="Chaperone J-domain"/>
    <property type="match status" value="1"/>
</dbReference>
<name>A0AAV1WRL4_LUPLU</name>
<dbReference type="PANTHER" id="PTHR45090">
    <property type="entry name" value="CHAPERONE PROTEIN DNAJ 20 CHLOROPLASTIC"/>
    <property type="match status" value="1"/>
</dbReference>
<evidence type="ECO:0000259" key="1">
    <source>
        <dbReference type="PROSITE" id="PS50076"/>
    </source>
</evidence>
<dbReference type="AlphaFoldDB" id="A0AAV1WRL4"/>
<dbReference type="EMBL" id="CAXHTB010000009">
    <property type="protein sequence ID" value="CAL0311944.1"/>
    <property type="molecule type" value="Genomic_DNA"/>
</dbReference>
<dbReference type="InterPro" id="IPR036869">
    <property type="entry name" value="J_dom_sf"/>
</dbReference>
<dbReference type="InterPro" id="IPR018253">
    <property type="entry name" value="DnaJ_domain_CS"/>
</dbReference>
<dbReference type="Proteomes" id="UP001497480">
    <property type="component" value="Unassembled WGS sequence"/>
</dbReference>
<comment type="caution">
    <text evidence="2">The sequence shown here is derived from an EMBL/GenBank/DDBJ whole genome shotgun (WGS) entry which is preliminary data.</text>
</comment>
<protein>
    <recommendedName>
        <fullName evidence="1">J domain-containing protein</fullName>
    </recommendedName>
</protein>
<accession>A0AAV1WRL4</accession>
<dbReference type="PANTHER" id="PTHR45090:SF4">
    <property type="entry name" value="J DOMAIN-CONTAINING PROTEIN"/>
    <property type="match status" value="1"/>
</dbReference>